<evidence type="ECO:0000256" key="2">
    <source>
        <dbReference type="SAM" id="Phobius"/>
    </source>
</evidence>
<keyword evidence="2" id="KW-1133">Transmembrane helix</keyword>
<dbReference type="PROSITE" id="PS00022">
    <property type="entry name" value="EGF_1"/>
    <property type="match status" value="1"/>
</dbReference>
<comment type="caution">
    <text evidence="1">Lacks conserved residue(s) required for the propagation of feature annotation.</text>
</comment>
<dbReference type="SUPFAM" id="SSF57196">
    <property type="entry name" value="EGF/Laminin"/>
    <property type="match status" value="1"/>
</dbReference>
<dbReference type="SMART" id="SM00181">
    <property type="entry name" value="EGF"/>
    <property type="match status" value="1"/>
</dbReference>
<feature type="transmembrane region" description="Helical" evidence="2">
    <location>
        <begin position="77"/>
        <end position="101"/>
    </location>
</feature>
<dbReference type="InterPro" id="IPR000742">
    <property type="entry name" value="EGF"/>
</dbReference>
<feature type="disulfide bond" evidence="1">
    <location>
        <begin position="56"/>
        <end position="65"/>
    </location>
</feature>
<dbReference type="AlphaFoldDB" id="A0A8X6PQU6"/>
<evidence type="ECO:0000256" key="1">
    <source>
        <dbReference type="PROSITE-ProRule" id="PRU00076"/>
    </source>
</evidence>
<dbReference type="Pfam" id="PF00008">
    <property type="entry name" value="EGF"/>
    <property type="match status" value="1"/>
</dbReference>
<dbReference type="PROSITE" id="PS01186">
    <property type="entry name" value="EGF_2"/>
    <property type="match status" value="1"/>
</dbReference>
<keyword evidence="1" id="KW-1015">Disulfide bond</keyword>
<organism evidence="4 5">
    <name type="scientific">Nephila pilipes</name>
    <name type="common">Giant wood spider</name>
    <name type="synonym">Nephila maculata</name>
    <dbReference type="NCBI Taxonomy" id="299642"/>
    <lineage>
        <taxon>Eukaryota</taxon>
        <taxon>Metazoa</taxon>
        <taxon>Ecdysozoa</taxon>
        <taxon>Arthropoda</taxon>
        <taxon>Chelicerata</taxon>
        <taxon>Arachnida</taxon>
        <taxon>Araneae</taxon>
        <taxon>Araneomorphae</taxon>
        <taxon>Entelegynae</taxon>
        <taxon>Araneoidea</taxon>
        <taxon>Nephilidae</taxon>
        <taxon>Nephila</taxon>
    </lineage>
</organism>
<keyword evidence="2" id="KW-0472">Membrane</keyword>
<dbReference type="EMBL" id="BMAW01118535">
    <property type="protein sequence ID" value="GFT80372.1"/>
    <property type="molecule type" value="Genomic_DNA"/>
</dbReference>
<evidence type="ECO:0000259" key="3">
    <source>
        <dbReference type="PROSITE" id="PS50026"/>
    </source>
</evidence>
<evidence type="ECO:0000313" key="4">
    <source>
        <dbReference type="EMBL" id="GFT80372.1"/>
    </source>
</evidence>
<reference evidence="4" key="1">
    <citation type="submission" date="2020-08" db="EMBL/GenBank/DDBJ databases">
        <title>Multicomponent nature underlies the extraordinary mechanical properties of spider dragline silk.</title>
        <authorList>
            <person name="Kono N."/>
            <person name="Nakamura H."/>
            <person name="Mori M."/>
            <person name="Yoshida Y."/>
            <person name="Ohtoshi R."/>
            <person name="Malay A.D."/>
            <person name="Moran D.A.P."/>
            <person name="Tomita M."/>
            <person name="Numata K."/>
            <person name="Arakawa K."/>
        </authorList>
    </citation>
    <scope>NUCLEOTIDE SEQUENCE</scope>
</reference>
<dbReference type="OrthoDB" id="6436771at2759"/>
<protein>
    <submittedName>
        <fullName evidence="4">Adhesive plaque matrix protein 2</fullName>
    </submittedName>
</protein>
<dbReference type="PROSITE" id="PS50026">
    <property type="entry name" value="EGF_3"/>
    <property type="match status" value="1"/>
</dbReference>
<name>A0A8X6PQU6_NEPPI</name>
<dbReference type="Proteomes" id="UP000887013">
    <property type="component" value="Unassembled WGS sequence"/>
</dbReference>
<evidence type="ECO:0000313" key="5">
    <source>
        <dbReference type="Proteomes" id="UP000887013"/>
    </source>
</evidence>
<keyword evidence="5" id="KW-1185">Reference proteome</keyword>
<feature type="domain" description="EGF-like" evidence="3">
    <location>
        <begin position="36"/>
        <end position="66"/>
    </location>
</feature>
<sequence length="106" mass="12202">MHRGENQLICLPEMEQLKTVNVKLRSEKCICMDLCNPDKCLHGKCEVIELDYKCRCDDGYTGLHCEEKVKTKLNNQLLWPAILISVNIVVCILLFGIFCLLCSKRK</sequence>
<gene>
    <name evidence="4" type="primary">FP2_7</name>
    <name evidence="4" type="ORF">NPIL_306891</name>
</gene>
<keyword evidence="2" id="KW-0812">Transmembrane</keyword>
<keyword evidence="1" id="KW-0245">EGF-like domain</keyword>
<comment type="caution">
    <text evidence="4">The sequence shown here is derived from an EMBL/GenBank/DDBJ whole genome shotgun (WGS) entry which is preliminary data.</text>
</comment>
<dbReference type="Gene3D" id="2.10.25.10">
    <property type="entry name" value="Laminin"/>
    <property type="match status" value="1"/>
</dbReference>
<proteinExistence type="predicted"/>
<accession>A0A8X6PQU6</accession>